<name>A0ABY8AU86_9GAMM</name>
<accession>A0ABY8AU86</accession>
<organism evidence="1 2">
    <name type="scientific">Legionella cardiaca</name>
    <dbReference type="NCBI Taxonomy" id="1071983"/>
    <lineage>
        <taxon>Bacteria</taxon>
        <taxon>Pseudomonadati</taxon>
        <taxon>Pseudomonadota</taxon>
        <taxon>Gammaproteobacteria</taxon>
        <taxon>Legionellales</taxon>
        <taxon>Legionellaceae</taxon>
        <taxon>Legionella</taxon>
    </lineage>
</organism>
<reference evidence="1 2" key="1">
    <citation type="submission" date="2023-02" db="EMBL/GenBank/DDBJ databases">
        <title>Genome Sequence of L. cardiaca H63T.</title>
        <authorList>
            <person name="Lopez A.E."/>
            <person name="Cianciotto N.P."/>
        </authorList>
    </citation>
    <scope>NUCLEOTIDE SEQUENCE [LARGE SCALE GENOMIC DNA]</scope>
    <source>
        <strain evidence="1 2">H63</strain>
    </source>
</reference>
<dbReference type="Proteomes" id="UP001222087">
    <property type="component" value="Chromosome"/>
</dbReference>
<dbReference type="PROSITE" id="PS51257">
    <property type="entry name" value="PROKAR_LIPOPROTEIN"/>
    <property type="match status" value="1"/>
</dbReference>
<dbReference type="RefSeq" id="WP_275089869.1">
    <property type="nucleotide sequence ID" value="NZ_CP119078.1"/>
</dbReference>
<evidence type="ECO:0000313" key="1">
    <source>
        <dbReference type="EMBL" id="WED44053.1"/>
    </source>
</evidence>
<sequence length="126" mass="14351">MGKYLLLIFASMTLTACTVQDENYYRRNPKALQQAVKNCPNQKPSRLSCEQLAIVAESVNELAYQLQMSPQAFGKEILQLQETLAKQQVELENNPNQPELKSLIEKTKQNLAERLAIVKWLESPES</sequence>
<proteinExistence type="predicted"/>
<dbReference type="EMBL" id="CP119078">
    <property type="protein sequence ID" value="WED44053.1"/>
    <property type="molecule type" value="Genomic_DNA"/>
</dbReference>
<evidence type="ECO:0000313" key="2">
    <source>
        <dbReference type="Proteomes" id="UP001222087"/>
    </source>
</evidence>
<protein>
    <recommendedName>
        <fullName evidence="3">Secreted endonuclease</fullName>
    </recommendedName>
</protein>
<keyword evidence="2" id="KW-1185">Reference proteome</keyword>
<gene>
    <name evidence="1" type="ORF">PXX05_04500</name>
</gene>
<evidence type="ECO:0008006" key="3">
    <source>
        <dbReference type="Google" id="ProtNLM"/>
    </source>
</evidence>